<reference evidence="5" key="1">
    <citation type="submission" date="2023-02" db="EMBL/GenBank/DDBJ databases">
        <title>Description and genomic characterization of Salipiger bruguierae sp. nov., isolated from the sediment of mangrove plant Bruguiera sexangula.</title>
        <authorList>
            <person name="Long M."/>
        </authorList>
    </citation>
    <scope>NUCLEOTIDE SEQUENCE</scope>
    <source>
        <strain evidence="5">H15</strain>
        <plasmid evidence="5">unnamed1</plasmid>
    </source>
</reference>
<sequence>MTIATKQRPESASADSKPNLTDQIYEQLIQILISGELRPGDIIVERRLAERLNASRTPIREALGRLEAERLVYKQANRGVTVSPFSTEALMEILNVRQVLEAEAARLAAGRLAPERVAGIRAEMAALAEQTDPTLADIWRVDDMLHGSIADAAGNELLAGMIRDLRRRTHVLNAYRSPHDSRYDHKENSQLLDAVVDGPPEAAQKAMADHIATVKIAIINRLTGVTR</sequence>
<dbReference type="RefSeq" id="WP_353475903.1">
    <property type="nucleotide sequence ID" value="NZ_CP123386.1"/>
</dbReference>
<evidence type="ECO:0000256" key="1">
    <source>
        <dbReference type="ARBA" id="ARBA00023015"/>
    </source>
</evidence>
<dbReference type="InterPro" id="IPR036390">
    <property type="entry name" value="WH_DNA-bd_sf"/>
</dbReference>
<dbReference type="AlphaFoldDB" id="A0AAU8AR69"/>
<proteinExistence type="predicted"/>
<dbReference type="PROSITE" id="PS50949">
    <property type="entry name" value="HTH_GNTR"/>
    <property type="match status" value="1"/>
</dbReference>
<dbReference type="PANTHER" id="PTHR43537">
    <property type="entry name" value="TRANSCRIPTIONAL REGULATOR, GNTR FAMILY"/>
    <property type="match status" value="1"/>
</dbReference>
<dbReference type="InterPro" id="IPR000524">
    <property type="entry name" value="Tscrpt_reg_HTH_GntR"/>
</dbReference>
<dbReference type="Pfam" id="PF00392">
    <property type="entry name" value="GntR"/>
    <property type="match status" value="1"/>
</dbReference>
<geneLocation type="plasmid" evidence="5">
    <name>unnamed1</name>
</geneLocation>
<dbReference type="EMBL" id="CP123386">
    <property type="protein sequence ID" value="XCC97012.1"/>
    <property type="molecule type" value="Genomic_DNA"/>
</dbReference>
<dbReference type="SUPFAM" id="SSF46785">
    <property type="entry name" value="Winged helix' DNA-binding domain"/>
    <property type="match status" value="1"/>
</dbReference>
<dbReference type="Gene3D" id="1.10.10.10">
    <property type="entry name" value="Winged helix-like DNA-binding domain superfamily/Winged helix DNA-binding domain"/>
    <property type="match status" value="1"/>
</dbReference>
<dbReference type="GO" id="GO:0003677">
    <property type="term" value="F:DNA binding"/>
    <property type="evidence" value="ECO:0007669"/>
    <property type="project" value="UniProtKB-KW"/>
</dbReference>
<dbReference type="Gene3D" id="1.20.120.530">
    <property type="entry name" value="GntR ligand-binding domain-like"/>
    <property type="match status" value="1"/>
</dbReference>
<dbReference type="InterPro" id="IPR011711">
    <property type="entry name" value="GntR_C"/>
</dbReference>
<dbReference type="SMART" id="SM00895">
    <property type="entry name" value="FCD"/>
    <property type="match status" value="1"/>
</dbReference>
<dbReference type="CDD" id="cd07377">
    <property type="entry name" value="WHTH_GntR"/>
    <property type="match status" value="1"/>
</dbReference>
<dbReference type="Pfam" id="PF07729">
    <property type="entry name" value="FCD"/>
    <property type="match status" value="1"/>
</dbReference>
<evidence type="ECO:0000259" key="4">
    <source>
        <dbReference type="PROSITE" id="PS50949"/>
    </source>
</evidence>
<accession>A0AAU8AR69</accession>
<dbReference type="InterPro" id="IPR036388">
    <property type="entry name" value="WH-like_DNA-bd_sf"/>
</dbReference>
<dbReference type="SMART" id="SM00345">
    <property type="entry name" value="HTH_GNTR"/>
    <property type="match status" value="1"/>
</dbReference>
<dbReference type="SUPFAM" id="SSF48008">
    <property type="entry name" value="GntR ligand-binding domain-like"/>
    <property type="match status" value="1"/>
</dbReference>
<feature type="domain" description="HTH gntR-type" evidence="4">
    <location>
        <begin position="18"/>
        <end position="85"/>
    </location>
</feature>
<keyword evidence="2" id="KW-0238">DNA-binding</keyword>
<keyword evidence="3" id="KW-0804">Transcription</keyword>
<dbReference type="GO" id="GO:0003700">
    <property type="term" value="F:DNA-binding transcription factor activity"/>
    <property type="evidence" value="ECO:0007669"/>
    <property type="project" value="InterPro"/>
</dbReference>
<evidence type="ECO:0000256" key="2">
    <source>
        <dbReference type="ARBA" id="ARBA00023125"/>
    </source>
</evidence>
<dbReference type="PANTHER" id="PTHR43537:SF24">
    <property type="entry name" value="GLUCONATE OPERON TRANSCRIPTIONAL REPRESSOR"/>
    <property type="match status" value="1"/>
</dbReference>
<dbReference type="PRINTS" id="PR00035">
    <property type="entry name" value="HTHGNTR"/>
</dbReference>
<dbReference type="InterPro" id="IPR008920">
    <property type="entry name" value="TF_FadR/GntR_C"/>
</dbReference>
<keyword evidence="5" id="KW-0614">Plasmid</keyword>
<protein>
    <submittedName>
        <fullName evidence="5">GntR family transcriptional regulator</fullName>
    </submittedName>
</protein>
<evidence type="ECO:0000313" key="5">
    <source>
        <dbReference type="EMBL" id="XCC97012.1"/>
    </source>
</evidence>
<gene>
    <name evidence="5" type="ORF">PVT71_23270</name>
</gene>
<organism evidence="5">
    <name type="scientific">Alloyangia sp. H15</name>
    <dbReference type="NCBI Taxonomy" id="3029062"/>
    <lineage>
        <taxon>Bacteria</taxon>
        <taxon>Pseudomonadati</taxon>
        <taxon>Pseudomonadota</taxon>
        <taxon>Alphaproteobacteria</taxon>
        <taxon>Rhodobacterales</taxon>
        <taxon>Roseobacteraceae</taxon>
        <taxon>Alloyangia</taxon>
    </lineage>
</organism>
<keyword evidence="1" id="KW-0805">Transcription regulation</keyword>
<name>A0AAU8AR69_9RHOB</name>
<evidence type="ECO:0000256" key="3">
    <source>
        <dbReference type="ARBA" id="ARBA00023163"/>
    </source>
</evidence>